<dbReference type="RefSeq" id="WP_390321686.1">
    <property type="nucleotide sequence ID" value="NZ_JBHRTP010000018.1"/>
</dbReference>
<evidence type="ECO:0000313" key="1">
    <source>
        <dbReference type="EMBL" id="MFC3107619.1"/>
    </source>
</evidence>
<accession>A0ABV7EY19</accession>
<proteinExistence type="predicted"/>
<evidence type="ECO:0000313" key="2">
    <source>
        <dbReference type="Proteomes" id="UP001595530"/>
    </source>
</evidence>
<reference evidence="2" key="1">
    <citation type="journal article" date="2019" name="Int. J. Syst. Evol. Microbiol.">
        <title>The Global Catalogue of Microorganisms (GCM) 10K type strain sequencing project: providing services to taxonomists for standard genome sequencing and annotation.</title>
        <authorList>
            <consortium name="The Broad Institute Genomics Platform"/>
            <consortium name="The Broad Institute Genome Sequencing Center for Infectious Disease"/>
            <person name="Wu L."/>
            <person name="Ma J."/>
        </authorList>
    </citation>
    <scope>NUCLEOTIDE SEQUENCE [LARGE SCALE GENOMIC DNA]</scope>
    <source>
        <strain evidence="2">KCTC 42986</strain>
    </source>
</reference>
<sequence length="66" mass="6963">MRPRFAPAGLLKAAGNNPSSAAVLRALENMGRKDLGGVVVNYSKNKKRIEESADITIIGRGGALIK</sequence>
<gene>
    <name evidence="1" type="ORF">ACFOFO_06550</name>
</gene>
<protein>
    <submittedName>
        <fullName evidence="1">Uncharacterized protein</fullName>
    </submittedName>
</protein>
<dbReference type="EMBL" id="JBHRTP010000018">
    <property type="protein sequence ID" value="MFC3107619.1"/>
    <property type="molecule type" value="Genomic_DNA"/>
</dbReference>
<comment type="caution">
    <text evidence="1">The sequence shown here is derived from an EMBL/GenBank/DDBJ whole genome shotgun (WGS) entry which is preliminary data.</text>
</comment>
<keyword evidence="2" id="KW-1185">Reference proteome</keyword>
<dbReference type="Gene3D" id="3.40.50.2300">
    <property type="match status" value="1"/>
</dbReference>
<dbReference type="Proteomes" id="UP001595530">
    <property type="component" value="Unassembled WGS sequence"/>
</dbReference>
<organism evidence="1 2">
    <name type="scientific">Undibacterium arcticum</name>
    <dbReference type="NCBI Taxonomy" id="1762892"/>
    <lineage>
        <taxon>Bacteria</taxon>
        <taxon>Pseudomonadati</taxon>
        <taxon>Pseudomonadota</taxon>
        <taxon>Betaproteobacteria</taxon>
        <taxon>Burkholderiales</taxon>
        <taxon>Oxalobacteraceae</taxon>
        <taxon>Undibacterium</taxon>
    </lineage>
</organism>
<name>A0ABV7EY19_9BURK</name>